<keyword evidence="3" id="KW-1185">Reference proteome</keyword>
<keyword evidence="1" id="KW-0812">Transmembrane</keyword>
<dbReference type="EMBL" id="AJWJ01000001">
    <property type="protein sequence ID" value="KAF2078658.1"/>
    <property type="molecule type" value="Genomic_DNA"/>
</dbReference>
<sequence>MTQGDETSSGKRILASTFLGGIAGTLYGVHKTFPESVFSDNTEKYLRDSRKVFKRAIGGGAAVGFTYQATKQFVVDLRQSNENDKVAIAAGVTASALLGGIASSSFKNGFAIFFVGVPLAIGISVLGSEYAESEKLIQSRFDTQGKTKLVLHNKVEELRREQEALSKPSAL</sequence>
<gene>
    <name evidence="2" type="ORF">CYY_000029</name>
</gene>
<evidence type="ECO:0000313" key="3">
    <source>
        <dbReference type="Proteomes" id="UP000695562"/>
    </source>
</evidence>
<protein>
    <recommendedName>
        <fullName evidence="4">Transmembrane protein</fullName>
    </recommendedName>
</protein>
<comment type="caution">
    <text evidence="2">The sequence shown here is derived from an EMBL/GenBank/DDBJ whole genome shotgun (WGS) entry which is preliminary data.</text>
</comment>
<feature type="transmembrane region" description="Helical" evidence="1">
    <location>
        <begin position="110"/>
        <end position="131"/>
    </location>
</feature>
<accession>A0A8J4V612</accession>
<reference evidence="2" key="1">
    <citation type="submission" date="2020-01" db="EMBL/GenBank/DDBJ databases">
        <title>Development of genomics and gene disruption for Polysphondylium violaceum indicates a role for the polyketide synthase stlB in stalk morphogenesis.</title>
        <authorList>
            <person name="Narita B."/>
            <person name="Kawabe Y."/>
            <person name="Kin K."/>
            <person name="Saito T."/>
            <person name="Gibbs R."/>
            <person name="Kuspa A."/>
            <person name="Muzny D."/>
            <person name="Queller D."/>
            <person name="Richards S."/>
            <person name="Strassman J."/>
            <person name="Sucgang R."/>
            <person name="Worley K."/>
            <person name="Schaap P."/>
        </authorList>
    </citation>
    <scope>NUCLEOTIDE SEQUENCE</scope>
    <source>
        <strain evidence="2">QSvi11</strain>
    </source>
</reference>
<proteinExistence type="predicted"/>
<name>A0A8J4V612_9MYCE</name>
<evidence type="ECO:0000256" key="1">
    <source>
        <dbReference type="SAM" id="Phobius"/>
    </source>
</evidence>
<evidence type="ECO:0008006" key="4">
    <source>
        <dbReference type="Google" id="ProtNLM"/>
    </source>
</evidence>
<dbReference type="Proteomes" id="UP000695562">
    <property type="component" value="Unassembled WGS sequence"/>
</dbReference>
<dbReference type="AlphaFoldDB" id="A0A8J4V612"/>
<evidence type="ECO:0000313" key="2">
    <source>
        <dbReference type="EMBL" id="KAF2078658.1"/>
    </source>
</evidence>
<dbReference type="OrthoDB" id="1913277at2759"/>
<organism evidence="2 3">
    <name type="scientific">Polysphondylium violaceum</name>
    <dbReference type="NCBI Taxonomy" id="133409"/>
    <lineage>
        <taxon>Eukaryota</taxon>
        <taxon>Amoebozoa</taxon>
        <taxon>Evosea</taxon>
        <taxon>Eumycetozoa</taxon>
        <taxon>Dictyostelia</taxon>
        <taxon>Dictyosteliales</taxon>
        <taxon>Dictyosteliaceae</taxon>
        <taxon>Polysphondylium</taxon>
    </lineage>
</organism>
<keyword evidence="1" id="KW-1133">Transmembrane helix</keyword>
<keyword evidence="1" id="KW-0472">Membrane</keyword>